<reference evidence="3 4" key="1">
    <citation type="submission" date="2018-08" db="EMBL/GenBank/DDBJ databases">
        <title>A genome reference for cultivated species of the human gut microbiota.</title>
        <authorList>
            <person name="Zou Y."/>
            <person name="Xue W."/>
            <person name="Luo G."/>
        </authorList>
    </citation>
    <scope>NUCLEOTIDE SEQUENCE [LARGE SCALE GENOMIC DNA]</scope>
    <source>
        <strain evidence="3 4">OF03-11</strain>
    </source>
</reference>
<keyword evidence="1" id="KW-0175">Coiled coil</keyword>
<feature type="coiled-coil region" evidence="1">
    <location>
        <begin position="102"/>
        <end position="129"/>
    </location>
</feature>
<name>A0A413IFQ1_9BACT</name>
<evidence type="ECO:0000256" key="1">
    <source>
        <dbReference type="SAM" id="Coils"/>
    </source>
</evidence>
<dbReference type="PROSITE" id="PS50943">
    <property type="entry name" value="HTH_CROC1"/>
    <property type="match status" value="1"/>
</dbReference>
<dbReference type="CDD" id="cd00093">
    <property type="entry name" value="HTH_XRE"/>
    <property type="match status" value="1"/>
</dbReference>
<evidence type="ECO:0000313" key="3">
    <source>
        <dbReference type="EMBL" id="RGY09281.1"/>
    </source>
</evidence>
<gene>
    <name evidence="3" type="ORF">DXA53_03100</name>
</gene>
<dbReference type="Proteomes" id="UP000284434">
    <property type="component" value="Unassembled WGS sequence"/>
</dbReference>
<dbReference type="GO" id="GO:0003677">
    <property type="term" value="F:DNA binding"/>
    <property type="evidence" value="ECO:0007669"/>
    <property type="project" value="InterPro"/>
</dbReference>
<proteinExistence type="predicted"/>
<dbReference type="InterPro" id="IPR010982">
    <property type="entry name" value="Lambda_DNA-bd_dom_sf"/>
</dbReference>
<sequence length="131" mass="15340">MCYHFRLIINRKMFNGHKISKLLEERHLKKKSLIEYMQTYPSGLDAIIKDGNPRADTLEKIADFFRLPIDYFFDRNIEISDLSPLITGNGNKIQHGDGNIMIETQAKEIEHLQQLLAEKERTIQILLNQNK</sequence>
<protein>
    <submittedName>
        <fullName evidence="3">XRE family transcriptional regulator</fullName>
    </submittedName>
</protein>
<evidence type="ECO:0000259" key="2">
    <source>
        <dbReference type="PROSITE" id="PS50943"/>
    </source>
</evidence>
<dbReference type="SUPFAM" id="SSF47413">
    <property type="entry name" value="lambda repressor-like DNA-binding domains"/>
    <property type="match status" value="1"/>
</dbReference>
<dbReference type="EMBL" id="QSCO01000003">
    <property type="protein sequence ID" value="RGY09281.1"/>
    <property type="molecule type" value="Genomic_DNA"/>
</dbReference>
<feature type="domain" description="HTH cro/C1-type" evidence="2">
    <location>
        <begin position="51"/>
        <end position="72"/>
    </location>
</feature>
<dbReference type="Gene3D" id="1.10.260.40">
    <property type="entry name" value="lambda repressor-like DNA-binding domains"/>
    <property type="match status" value="1"/>
</dbReference>
<dbReference type="InterPro" id="IPR001387">
    <property type="entry name" value="Cro/C1-type_HTH"/>
</dbReference>
<organism evidence="3 4">
    <name type="scientific">Odoribacter splanchnicus</name>
    <dbReference type="NCBI Taxonomy" id="28118"/>
    <lineage>
        <taxon>Bacteria</taxon>
        <taxon>Pseudomonadati</taxon>
        <taxon>Bacteroidota</taxon>
        <taxon>Bacteroidia</taxon>
        <taxon>Bacteroidales</taxon>
        <taxon>Odoribacteraceae</taxon>
        <taxon>Odoribacter</taxon>
    </lineage>
</organism>
<accession>A0A413IFQ1</accession>
<comment type="caution">
    <text evidence="3">The sequence shown here is derived from an EMBL/GenBank/DDBJ whole genome shotgun (WGS) entry which is preliminary data.</text>
</comment>
<evidence type="ECO:0000313" key="4">
    <source>
        <dbReference type="Proteomes" id="UP000284434"/>
    </source>
</evidence>
<dbReference type="Pfam" id="PF13443">
    <property type="entry name" value="HTH_26"/>
    <property type="match status" value="1"/>
</dbReference>
<dbReference type="AlphaFoldDB" id="A0A413IFQ1"/>